<evidence type="ECO:0000256" key="3">
    <source>
        <dbReference type="ARBA" id="ARBA00023125"/>
    </source>
</evidence>
<dbReference type="PANTHER" id="PTHR30408">
    <property type="entry name" value="TYPE-1 RESTRICTION ENZYME ECOKI SPECIFICITY PROTEIN"/>
    <property type="match status" value="1"/>
</dbReference>
<dbReference type="GO" id="GO:0004519">
    <property type="term" value="F:endonuclease activity"/>
    <property type="evidence" value="ECO:0007669"/>
    <property type="project" value="UniProtKB-KW"/>
</dbReference>
<reference evidence="7" key="4">
    <citation type="submission" date="2023-06" db="EMBL/GenBank/DDBJ databases">
        <title>Deciphering the underlying mechanisms mediating the transmission of blaNDM gene from human to animals in China.</title>
        <authorList>
            <person name="Chen K."/>
            <person name="Chen S."/>
        </authorList>
    </citation>
    <scope>NUCLEOTIDE SEQUENCE</scope>
    <source>
        <strain evidence="7">1199</strain>
    </source>
</reference>
<dbReference type="GO" id="GO:0016787">
    <property type="term" value="F:hydrolase activity"/>
    <property type="evidence" value="ECO:0007669"/>
    <property type="project" value="UniProtKB-KW"/>
</dbReference>
<keyword evidence="5" id="KW-0540">Nuclease</keyword>
<evidence type="ECO:0000313" key="6">
    <source>
        <dbReference type="EMBL" id="EFC3527194.1"/>
    </source>
</evidence>
<keyword evidence="5" id="KW-0255">Endonuclease</keyword>
<dbReference type="GO" id="GO:0003677">
    <property type="term" value="F:DNA binding"/>
    <property type="evidence" value="ECO:0007669"/>
    <property type="project" value="UniProtKB-KW"/>
</dbReference>
<protein>
    <submittedName>
        <fullName evidence="5">Restriction endonuclease subunit S</fullName>
        <ecNumber evidence="7">3.1.21.-</ecNumber>
    </submittedName>
</protein>
<proteinExistence type="inferred from homology"/>
<dbReference type="Proteomes" id="UP000538406">
    <property type="component" value="Unassembled WGS sequence"/>
</dbReference>
<keyword evidence="3" id="KW-0238">DNA-binding</keyword>
<sequence>MSGNNKHMVVPQLRFPEFRNAAEWATYNLGQLSKIVTEKVGDNDCIPYTITSGVGLISQQEKLGRTIAGNSLKNYILLQHNDFAYNKSATKAYPQGYIACYLGHERAAVPNSIFTCFRPNLNLVIPAFLNNFFIANLHGKWLKNRIAVGARANGALQVNNDDLMKVSVPLPTGSQSLSEQKKIADCLSSLDDLLTLEVQKLNVLKKYKKGLLQQLFPRTGESLPRMRFPEFLSRGAWFPKSIGNSCQTFSGGTPSSTNKTYYGGEIPFIRSAEIQKYKTELYLTKKGLENSTAKMVKKGDVLVALYGANSGDVSLSKINGAINQAILCLRHESNNAFLYQYLIHKKEWIITTFLQGGQGNLSGEIIKSIKIFFPQPVEQQKIADFLLVLDDKIDAQTKKIDIIRKHKKGLMQQLFPVVSEMTT</sequence>
<dbReference type="SUPFAM" id="SSF116734">
    <property type="entry name" value="DNA methylase specificity domain"/>
    <property type="match status" value="2"/>
</dbReference>
<dbReference type="Pfam" id="PF01420">
    <property type="entry name" value="Methylase_S"/>
    <property type="match status" value="2"/>
</dbReference>
<comment type="similarity">
    <text evidence="1">Belongs to the type-I restriction system S methylase family.</text>
</comment>
<dbReference type="InterPro" id="IPR000055">
    <property type="entry name" value="Restrct_endonuc_typeI_TRD"/>
</dbReference>
<dbReference type="EMBL" id="QOGZ01000053">
    <property type="protein sequence ID" value="RDA32682.1"/>
    <property type="molecule type" value="Genomic_DNA"/>
</dbReference>
<dbReference type="AlphaFoldDB" id="A0A0J2BAK9"/>
<comment type="caution">
    <text evidence="5">The sequence shown here is derived from an EMBL/GenBank/DDBJ whole genome shotgun (WGS) entry which is preliminary data.</text>
</comment>
<dbReference type="PANTHER" id="PTHR30408:SF12">
    <property type="entry name" value="TYPE I RESTRICTION ENZYME MJAVIII SPECIFICITY SUBUNIT"/>
    <property type="match status" value="1"/>
</dbReference>
<dbReference type="EC" id="3.1.21.-" evidence="7"/>
<reference evidence="8 9" key="1">
    <citation type="submission" date="2018-07" db="EMBL/GenBank/DDBJ databases">
        <title>Whole Genome Sequence Analysis of Avian Pathogenic E. coli - An Australian Perspective.</title>
        <authorList>
            <person name="Cummins M.L."/>
            <person name="Reid C.J."/>
            <person name="Roy Chowdhury P."/>
            <person name="Bushell R."/>
            <person name="Esbert N."/>
            <person name="Tivendale K.A."/>
            <person name="Noormohammadi A.H."/>
            <person name="Islam S."/>
            <person name="Marenda M.S."/>
            <person name="Browning G.F."/>
            <person name="Markham P.F."/>
            <person name="Djordjevic S.P."/>
        </authorList>
    </citation>
    <scope>NUCLEOTIDE SEQUENCE [LARGE SCALE GENOMIC DNA]</scope>
    <source>
        <strain evidence="8 9">AVC211</strain>
    </source>
</reference>
<evidence type="ECO:0000259" key="4">
    <source>
        <dbReference type="Pfam" id="PF01420"/>
    </source>
</evidence>
<dbReference type="Gene3D" id="1.10.287.1120">
    <property type="entry name" value="Bipartite methylase S protein"/>
    <property type="match status" value="1"/>
</dbReference>
<dbReference type="Proteomes" id="UP000253687">
    <property type="component" value="Unassembled WGS sequence"/>
</dbReference>
<keyword evidence="7" id="KW-0378">Hydrolase</keyword>
<name>A0A0J2BAK9_ECOLX</name>
<dbReference type="Gene3D" id="3.90.220.20">
    <property type="entry name" value="DNA methylase specificity domains"/>
    <property type="match status" value="2"/>
</dbReference>
<dbReference type="CDD" id="cd17515">
    <property type="entry name" value="RMtype1_S_MjaORF132P_Sau1132ORF3780P-TRD1-CR1_like"/>
    <property type="match status" value="1"/>
</dbReference>
<dbReference type="Proteomes" id="UP000543252">
    <property type="component" value="Unassembled WGS sequence"/>
</dbReference>
<dbReference type="GO" id="GO:0009307">
    <property type="term" value="P:DNA restriction-modification system"/>
    <property type="evidence" value="ECO:0007669"/>
    <property type="project" value="UniProtKB-KW"/>
</dbReference>
<dbReference type="Proteomes" id="UP001208624">
    <property type="component" value="Unassembled WGS sequence"/>
</dbReference>
<evidence type="ECO:0000313" key="5">
    <source>
        <dbReference type="EMBL" id="EFB3616121.1"/>
    </source>
</evidence>
<evidence type="ECO:0000256" key="1">
    <source>
        <dbReference type="ARBA" id="ARBA00010923"/>
    </source>
</evidence>
<dbReference type="EMBL" id="AASFMQ010000017">
    <property type="protein sequence ID" value="EFB3616121.1"/>
    <property type="molecule type" value="Genomic_DNA"/>
</dbReference>
<keyword evidence="2" id="KW-0680">Restriction system</keyword>
<accession>A0A0J2BAK9</accession>
<feature type="domain" description="Type I restriction modification DNA specificity" evidence="4">
    <location>
        <begin position="107"/>
        <end position="205"/>
    </location>
</feature>
<evidence type="ECO:0000256" key="2">
    <source>
        <dbReference type="ARBA" id="ARBA00022747"/>
    </source>
</evidence>
<dbReference type="EMBL" id="JAOVKC010000031">
    <property type="protein sequence ID" value="MCV5624179.1"/>
    <property type="molecule type" value="Genomic_DNA"/>
</dbReference>
<reference evidence="5 11" key="3">
    <citation type="submission" date="2019-07" db="EMBL/GenBank/DDBJ databases">
        <authorList>
            <consortium name="GenomeTrakr network: Whole genome sequencing for foodborne pathogen traceback"/>
        </authorList>
    </citation>
    <scope>NUCLEOTIDE SEQUENCE [LARGE SCALE GENOMIC DNA]</scope>
    <source>
        <strain evidence="5 11">PSU-1859</strain>
    </source>
</reference>
<reference evidence="6 10" key="2">
    <citation type="submission" date="2018-08" db="EMBL/GenBank/DDBJ databases">
        <authorList>
            <consortium name="NARMS: The National Antimicrobial Resistance Monitoring System"/>
        </authorList>
    </citation>
    <scope>NUCLEOTIDE SEQUENCE [LARGE SCALE GENOMIC DNA]</scope>
    <source>
        <strain evidence="6 10">FSIS11705178</strain>
    </source>
</reference>
<evidence type="ECO:0000313" key="11">
    <source>
        <dbReference type="Proteomes" id="UP000543252"/>
    </source>
</evidence>
<feature type="domain" description="Type I restriction modification DNA specificity" evidence="4">
    <location>
        <begin position="239"/>
        <end position="401"/>
    </location>
</feature>
<gene>
    <name evidence="6" type="ORF">CTR35_004441</name>
    <name evidence="8" type="ORF">DTL43_24700</name>
    <name evidence="5" type="ORF">FPS11_14550</name>
    <name evidence="7" type="ORF">OFN31_20830</name>
</gene>
<dbReference type="RefSeq" id="WP_001564125.1">
    <property type="nucleotide sequence ID" value="NZ_AP022173.1"/>
</dbReference>
<evidence type="ECO:0000313" key="8">
    <source>
        <dbReference type="EMBL" id="RDA32682.1"/>
    </source>
</evidence>
<evidence type="ECO:0000313" key="10">
    <source>
        <dbReference type="Proteomes" id="UP000538406"/>
    </source>
</evidence>
<evidence type="ECO:0000313" key="9">
    <source>
        <dbReference type="Proteomes" id="UP000253687"/>
    </source>
</evidence>
<organism evidence="5 11">
    <name type="scientific">Escherichia coli</name>
    <dbReference type="NCBI Taxonomy" id="562"/>
    <lineage>
        <taxon>Bacteria</taxon>
        <taxon>Pseudomonadati</taxon>
        <taxon>Pseudomonadota</taxon>
        <taxon>Gammaproteobacteria</taxon>
        <taxon>Enterobacterales</taxon>
        <taxon>Enterobacteriaceae</taxon>
        <taxon>Escherichia</taxon>
    </lineage>
</organism>
<evidence type="ECO:0000313" key="7">
    <source>
        <dbReference type="EMBL" id="MCV5624179.1"/>
    </source>
</evidence>
<dbReference type="InterPro" id="IPR052021">
    <property type="entry name" value="Type-I_RS_S_subunit"/>
</dbReference>
<dbReference type="EMBL" id="AASHPR010000063">
    <property type="protein sequence ID" value="EFC3527194.1"/>
    <property type="molecule type" value="Genomic_DNA"/>
</dbReference>
<dbReference type="InterPro" id="IPR044946">
    <property type="entry name" value="Restrct_endonuc_typeI_TRD_sf"/>
</dbReference>